<dbReference type="EMBL" id="MK562504">
    <property type="protein sequence ID" value="QBP33080.1"/>
    <property type="molecule type" value="Genomic_DNA"/>
</dbReference>
<proteinExistence type="predicted"/>
<accession>A0A482JM50</accession>
<name>A0A482JM50_9CAUD</name>
<evidence type="ECO:0000313" key="2">
    <source>
        <dbReference type="Proteomes" id="UP000294557"/>
    </source>
</evidence>
<reference evidence="1 2" key="1">
    <citation type="submission" date="2019-02" db="EMBL/GenBank/DDBJ databases">
        <title>A cornucopia of Shigella phages from the Cornhusker state.</title>
        <authorList>
            <person name="Doore S.M."/>
            <person name="Schrad J.R."/>
            <person name="Perrett H.R."/>
            <person name="Dover J.A."/>
            <person name="Schrad K.P."/>
            <person name="Dean W.F."/>
            <person name="Parent K.N."/>
        </authorList>
    </citation>
    <scope>NUCLEOTIDE SEQUENCE [LARGE SCALE GENOMIC DNA]</scope>
</reference>
<gene>
    <name evidence="1" type="ORF">CHB7_gp128</name>
</gene>
<dbReference type="Proteomes" id="UP000294557">
    <property type="component" value="Segment"/>
</dbReference>
<protein>
    <submittedName>
        <fullName evidence="1">Uncharacterized protein</fullName>
    </submittedName>
</protein>
<keyword evidence="2" id="KW-1185">Reference proteome</keyword>
<sequence>MSNKEKLIELIKEYGQARYNVAGESCCGDIDSMMMWEETSESVLQQIEEVISDGIER</sequence>
<organism evidence="1 2">
    <name type="scientific">Enterobacteria phage CHB7</name>
    <dbReference type="NCBI Taxonomy" id="2530182"/>
    <lineage>
        <taxon>Viruses</taxon>
        <taxon>Duplodnaviria</taxon>
        <taxon>Heunggongvirae</taxon>
        <taxon>Uroviricota</taxon>
        <taxon>Caudoviricetes</taxon>
        <taxon>Andersonviridae</taxon>
        <taxon>Ounavirinae</taxon>
        <taxon>Mooglevirus</taxon>
        <taxon>Mooglevirus CHB7</taxon>
    </lineage>
</organism>
<evidence type="ECO:0000313" key="1">
    <source>
        <dbReference type="EMBL" id="QBP33080.1"/>
    </source>
</evidence>